<evidence type="ECO:0000313" key="1">
    <source>
        <dbReference type="EMBL" id="QDU39061.1"/>
    </source>
</evidence>
<sequence length="323" mass="36567">MAAGALATMLVLLGGSHQQHDSGVMATWFRANYARESARVEQVYSRLGIEMREVELTGCRAGTIRHLHYVGGGNRFRVDTLDVATGRFKSTFIATPDENLIVRRGEADRAHLVRAIEDVSLDRMTELMRIGVPLAFAPYCWVEYRICDLFTKENVRIREVSFDDDPDYGRVCDVQWHFVDAGRDGRFGRLRFAMEHSWVLLQTTFQLDATYRLGATFSYGEEAIDGVPIITVADYWSEQHGERKPLRQITRESFAPVTPTPDLFDPFVYKVAARLTAAVDTSHDWAGTITPFVLGSVLVGLCVPWSLRRFGWSRQEHETVSPT</sequence>
<dbReference type="EMBL" id="CP036275">
    <property type="protein sequence ID" value="QDU39061.1"/>
    <property type="molecule type" value="Genomic_DNA"/>
</dbReference>
<name>A0A517Z9D9_9PLAN</name>
<dbReference type="Proteomes" id="UP000320496">
    <property type="component" value="Chromosome"/>
</dbReference>
<gene>
    <name evidence="1" type="ORF">Mal4_33960</name>
</gene>
<evidence type="ECO:0000313" key="2">
    <source>
        <dbReference type="Proteomes" id="UP000320496"/>
    </source>
</evidence>
<organism evidence="1 2">
    <name type="scientific">Maioricimonas rarisocia</name>
    <dbReference type="NCBI Taxonomy" id="2528026"/>
    <lineage>
        <taxon>Bacteria</taxon>
        <taxon>Pseudomonadati</taxon>
        <taxon>Planctomycetota</taxon>
        <taxon>Planctomycetia</taxon>
        <taxon>Planctomycetales</taxon>
        <taxon>Planctomycetaceae</taxon>
        <taxon>Maioricimonas</taxon>
    </lineage>
</organism>
<protein>
    <submittedName>
        <fullName evidence="1">Uncharacterized protein</fullName>
    </submittedName>
</protein>
<dbReference type="RefSeq" id="WP_145370281.1">
    <property type="nucleotide sequence ID" value="NZ_CP036275.1"/>
</dbReference>
<accession>A0A517Z9D9</accession>
<proteinExistence type="predicted"/>
<keyword evidence="2" id="KW-1185">Reference proteome</keyword>
<dbReference type="AlphaFoldDB" id="A0A517Z9D9"/>
<reference evidence="1 2" key="1">
    <citation type="submission" date="2019-02" db="EMBL/GenBank/DDBJ databases">
        <title>Deep-cultivation of Planctomycetes and their phenomic and genomic characterization uncovers novel biology.</title>
        <authorList>
            <person name="Wiegand S."/>
            <person name="Jogler M."/>
            <person name="Boedeker C."/>
            <person name="Pinto D."/>
            <person name="Vollmers J."/>
            <person name="Rivas-Marin E."/>
            <person name="Kohn T."/>
            <person name="Peeters S.H."/>
            <person name="Heuer A."/>
            <person name="Rast P."/>
            <person name="Oberbeckmann S."/>
            <person name="Bunk B."/>
            <person name="Jeske O."/>
            <person name="Meyerdierks A."/>
            <person name="Storesund J.E."/>
            <person name="Kallscheuer N."/>
            <person name="Luecker S."/>
            <person name="Lage O.M."/>
            <person name="Pohl T."/>
            <person name="Merkel B.J."/>
            <person name="Hornburger P."/>
            <person name="Mueller R.-W."/>
            <person name="Bruemmer F."/>
            <person name="Labrenz M."/>
            <person name="Spormann A.M."/>
            <person name="Op den Camp H."/>
            <person name="Overmann J."/>
            <person name="Amann R."/>
            <person name="Jetten M.S.M."/>
            <person name="Mascher T."/>
            <person name="Medema M.H."/>
            <person name="Devos D.P."/>
            <person name="Kaster A.-K."/>
            <person name="Ovreas L."/>
            <person name="Rohde M."/>
            <person name="Galperin M.Y."/>
            <person name="Jogler C."/>
        </authorList>
    </citation>
    <scope>NUCLEOTIDE SEQUENCE [LARGE SCALE GENOMIC DNA]</scope>
    <source>
        <strain evidence="1 2">Mal4</strain>
    </source>
</reference>
<dbReference type="KEGG" id="mri:Mal4_33960"/>